<protein>
    <submittedName>
        <fullName evidence="4">Sugar ABC transporter substrate-binding protein</fullName>
    </submittedName>
</protein>
<dbReference type="KEGG" id="aaco:K1I37_17885"/>
<sequence length="420" mass="45794">MRRWSTFACCALIAGTVAGVSGCGQGPNAGNHKSGTITITEMDYYTSTQGALMQTLIDKYEKLHPNIKIQRELVPNATYLQKVIQQAMADDMPDLLMLDNPNLPEIASTGVLVPLQQLGHIDTENFAKGSISEGTYDNTLYGLANANNTIALFYNKQMFQQAGIQSPPKTWAQLRADAKKLTHGSVYGFAFSGASGLGNVAWQTEPFLWTVGGDLDAHIDSQGSRDTLNFLKSLVDDGSMPQAVVNWDQQDVQNQFQEGKVAMMINGPWIVPTLQSMKGLEYGIATVPVPKLGDQVIAPLGGEEWTIPKTNTASEQAAFAFLKWLDDTKAQQITWAEESQEVPAYTPVAQQVVKKYPYLQSFATEVEHARARTADLGVHYPKAVDIWGSAVQSVLTGASSVDAALRKAKQETQQMLQSSD</sequence>
<dbReference type="Gene3D" id="3.40.190.10">
    <property type="entry name" value="Periplasmic binding protein-like II"/>
    <property type="match status" value="1"/>
</dbReference>
<organism evidence="4 5">
    <name type="scientific">Alicyclobacillus acidoterrestris (strain ATCC 49025 / DSM 3922 / CIP 106132 / NCIMB 13137 / GD3B)</name>
    <dbReference type="NCBI Taxonomy" id="1356854"/>
    <lineage>
        <taxon>Bacteria</taxon>
        <taxon>Bacillati</taxon>
        <taxon>Bacillota</taxon>
        <taxon>Bacilli</taxon>
        <taxon>Bacillales</taxon>
        <taxon>Alicyclobacillaceae</taxon>
        <taxon>Alicyclobacillus</taxon>
    </lineage>
</organism>
<dbReference type="GO" id="GO:0042956">
    <property type="term" value="P:maltodextrin transmembrane transport"/>
    <property type="evidence" value="ECO:0007669"/>
    <property type="project" value="TreeGrafter"/>
</dbReference>
<dbReference type="InterPro" id="IPR006059">
    <property type="entry name" value="SBP"/>
</dbReference>
<dbReference type="PANTHER" id="PTHR30061:SF50">
    <property type="entry name" value="MALTOSE_MALTODEXTRIN-BINDING PERIPLASMIC PROTEIN"/>
    <property type="match status" value="1"/>
</dbReference>
<dbReference type="AlphaFoldDB" id="T0DNQ6"/>
<dbReference type="PANTHER" id="PTHR30061">
    <property type="entry name" value="MALTOSE-BINDING PERIPLASMIC PROTEIN"/>
    <property type="match status" value="1"/>
</dbReference>
<dbReference type="EMBL" id="CP080467">
    <property type="protein sequence ID" value="UNO48508.1"/>
    <property type="molecule type" value="Genomic_DNA"/>
</dbReference>
<dbReference type="GO" id="GO:0055052">
    <property type="term" value="C:ATP-binding cassette (ABC) transporter complex, substrate-binding subunit-containing"/>
    <property type="evidence" value="ECO:0007669"/>
    <property type="project" value="TreeGrafter"/>
</dbReference>
<dbReference type="STRING" id="1356854.N007_18750"/>
<dbReference type="SUPFAM" id="SSF53850">
    <property type="entry name" value="Periplasmic binding protein-like II"/>
    <property type="match status" value="1"/>
</dbReference>
<accession>A0A9E6ZGW1</accession>
<keyword evidence="2" id="KW-0813">Transport</keyword>
<dbReference type="eggNOG" id="COG2182">
    <property type="taxonomic scope" value="Bacteria"/>
</dbReference>
<dbReference type="OrthoDB" id="9795467at2"/>
<proteinExistence type="inferred from homology"/>
<comment type="similarity">
    <text evidence="1">Belongs to the bacterial solute-binding protein 1 family.</text>
</comment>
<accession>T0DNQ6</accession>
<name>T0DNQ6_ALIAG</name>
<gene>
    <name evidence="4" type="ORF">K1I37_17885</name>
</gene>
<evidence type="ECO:0000313" key="4">
    <source>
        <dbReference type="EMBL" id="UNO48508.1"/>
    </source>
</evidence>
<evidence type="ECO:0000256" key="2">
    <source>
        <dbReference type="ARBA" id="ARBA00022448"/>
    </source>
</evidence>
<evidence type="ECO:0000256" key="3">
    <source>
        <dbReference type="ARBA" id="ARBA00022729"/>
    </source>
</evidence>
<dbReference type="GO" id="GO:0015768">
    <property type="term" value="P:maltose transport"/>
    <property type="evidence" value="ECO:0007669"/>
    <property type="project" value="TreeGrafter"/>
</dbReference>
<dbReference type="Proteomes" id="UP000829401">
    <property type="component" value="Chromosome"/>
</dbReference>
<dbReference type="Pfam" id="PF13416">
    <property type="entry name" value="SBP_bac_8"/>
    <property type="match status" value="1"/>
</dbReference>
<dbReference type="RefSeq" id="WP_021294855.1">
    <property type="nucleotide sequence ID" value="NZ_AURB01000019.1"/>
</dbReference>
<keyword evidence="5" id="KW-1185">Reference proteome</keyword>
<dbReference type="CDD" id="cd13585">
    <property type="entry name" value="PBP2_TMBP_like"/>
    <property type="match status" value="1"/>
</dbReference>
<evidence type="ECO:0000313" key="5">
    <source>
        <dbReference type="Proteomes" id="UP000829401"/>
    </source>
</evidence>
<keyword evidence="3" id="KW-0732">Signal</keyword>
<evidence type="ECO:0000256" key="1">
    <source>
        <dbReference type="ARBA" id="ARBA00008520"/>
    </source>
</evidence>
<reference evidence="5" key="1">
    <citation type="journal article" date="2022" name="G3 (Bethesda)">
        <title>Unveiling the complete genome sequence of Alicyclobacillus acidoterrestris DSM 3922T, a taint-producing strain.</title>
        <authorList>
            <person name="Leonardo I.C."/>
            <person name="Barreto Crespo M.T."/>
            <person name="Gaspar F.B."/>
        </authorList>
    </citation>
    <scope>NUCLEOTIDE SEQUENCE [LARGE SCALE GENOMIC DNA]</scope>
    <source>
        <strain evidence="5">DSM 3922</strain>
    </source>
</reference>
<dbReference type="GO" id="GO:1901982">
    <property type="term" value="F:maltose binding"/>
    <property type="evidence" value="ECO:0007669"/>
    <property type="project" value="TreeGrafter"/>
</dbReference>
<dbReference type="PROSITE" id="PS51257">
    <property type="entry name" value="PROKAR_LIPOPROTEIN"/>
    <property type="match status" value="1"/>
</dbReference>